<reference evidence="4 5" key="1">
    <citation type="submission" date="2025-04" db="UniProtKB">
        <authorList>
            <consortium name="RefSeq"/>
        </authorList>
    </citation>
    <scope>IDENTIFICATION</scope>
    <source>
        <tissue evidence="4 5">Gonad</tissue>
    </source>
</reference>
<feature type="region of interest" description="Disordered" evidence="1">
    <location>
        <begin position="52"/>
        <end position="76"/>
    </location>
</feature>
<proteinExistence type="predicted"/>
<dbReference type="GeneID" id="109470179"/>
<name>A0A6P4YS56_BRABE</name>
<dbReference type="InterPro" id="IPR029044">
    <property type="entry name" value="Nucleotide-diphossugar_trans"/>
</dbReference>
<accession>A0A6P4YS56</accession>
<dbReference type="KEGG" id="bbel:109470179"/>
<dbReference type="RefSeq" id="XP_019624544.1">
    <property type="nucleotide sequence ID" value="XM_019768985.1"/>
</dbReference>
<gene>
    <name evidence="4 5" type="primary">LOC109470179</name>
</gene>
<sequence>MPRLSPRRVVTGVTLLIVASLGVSLLSGDDSQAAQVYAAKRSHPRARAMDVMRGREQGHVIQKRKAPKQPDPPAVDRKLNAVLPKREDEEKQKSQDHIPNTVHFFWLTDQEFGFHHLLSVLSAHKLLEAEKIMFHTAAKPKGRWWKEAEAISTLSLVPWGSDVPEEVSRQMEVRARLEALMQHGGMYLGTDTIALRPFGELRRLDCVMGRTGDGLSDQVLLASQDASFLKTWYKTLLQGKFKEAIEVAAKQPDLLHVEDTRLTRPRWTDWWDLSNLYREGETVDFSDSYAIQLAYDRYNLGHTPDSILTLDSTFGRIARTVYHGAPDLKKSEKKVAEPNTNAVVPNIVHYLWFGEKDFQLHNLISMMSVRQQLKAQIMFHTDGEPEGRYWAEAKLIDELTVVERAAPNATLGETVEDDILQILREDGGIYLDADVVVVKPFETLMKYDVTMGRSPRGLSFSTIIAKKKAYFIQKLQKMRKTQSTESRWEELALDAAVDRPDLVHLEDNALSRPCLSDWKDPSLLFVENDSGWSDNFAIKLFYDLYAQGHSQYDIVNLRTTFGQIARSVYYGSPRLITDGSQPHLYPRDDYVVPNLVHYVWLTCHDFRFHHLLSVLSAHRYIKPDHIYIHSDCAPSGHNWDVAKEKIGATLEVVPAVQPEEIFGNPIHNIPHRSDITRMEVLMKQGGIYLDWDVFAFKSFDPLRRYDYVMGNEIAGLNNGVILSKPNAEFLRIWYDNYRHFDDGKWNFHSVMEPWRLAYEHPNLIHMELTSLSRPDWTDWWDMKRIWNEDVLEDWSEAYAIHFIYSYHNEEHNPEDIKRMRGTFGEMARWVYYGQKEFIQD</sequence>
<dbReference type="Pfam" id="PF04488">
    <property type="entry name" value="Gly_transf_sug"/>
    <property type="match status" value="1"/>
</dbReference>
<feature type="chain" id="PRO_5044647577" evidence="2">
    <location>
        <begin position="29"/>
        <end position="840"/>
    </location>
</feature>
<organism evidence="3 4">
    <name type="scientific">Branchiostoma belcheri</name>
    <name type="common">Amphioxus</name>
    <dbReference type="NCBI Taxonomy" id="7741"/>
    <lineage>
        <taxon>Eukaryota</taxon>
        <taxon>Metazoa</taxon>
        <taxon>Chordata</taxon>
        <taxon>Cephalochordata</taxon>
        <taxon>Leptocardii</taxon>
        <taxon>Amphioxiformes</taxon>
        <taxon>Branchiostomatidae</taxon>
        <taxon>Branchiostoma</taxon>
    </lineage>
</organism>
<evidence type="ECO:0000256" key="1">
    <source>
        <dbReference type="SAM" id="MobiDB-lite"/>
    </source>
</evidence>
<keyword evidence="3" id="KW-1185">Reference proteome</keyword>
<dbReference type="AlphaFoldDB" id="A0A6P4YS56"/>
<feature type="signal peptide" evidence="2">
    <location>
        <begin position="1"/>
        <end position="28"/>
    </location>
</feature>
<evidence type="ECO:0000313" key="5">
    <source>
        <dbReference type="RefSeq" id="XP_019624545.1"/>
    </source>
</evidence>
<protein>
    <submittedName>
        <fullName evidence="4 5">Uncharacterized protein LOC109470179</fullName>
    </submittedName>
</protein>
<evidence type="ECO:0000256" key="2">
    <source>
        <dbReference type="SAM" id="SignalP"/>
    </source>
</evidence>
<dbReference type="OrthoDB" id="6150660at2759"/>
<dbReference type="Gene3D" id="3.90.550.20">
    <property type="match status" value="2"/>
</dbReference>
<dbReference type="InterPro" id="IPR007577">
    <property type="entry name" value="GlycoTrfase_DXD_sugar-bd_CS"/>
</dbReference>
<keyword evidence="2" id="KW-0732">Signal</keyword>
<evidence type="ECO:0000313" key="4">
    <source>
        <dbReference type="RefSeq" id="XP_019624544.1"/>
    </source>
</evidence>
<evidence type="ECO:0000313" key="3">
    <source>
        <dbReference type="Proteomes" id="UP000515135"/>
    </source>
</evidence>
<dbReference type="Proteomes" id="UP000515135">
    <property type="component" value="Unplaced"/>
</dbReference>
<dbReference type="RefSeq" id="XP_019624545.1">
    <property type="nucleotide sequence ID" value="XM_019768986.1"/>
</dbReference>
<dbReference type="SUPFAM" id="SSF53448">
    <property type="entry name" value="Nucleotide-diphospho-sugar transferases"/>
    <property type="match status" value="3"/>
</dbReference>
<dbReference type="PANTHER" id="PTHR46830">
    <property type="entry name" value="TRANSFERASE, PUTATIVE-RELATED"/>
    <property type="match status" value="1"/>
</dbReference>
<dbReference type="PANTHER" id="PTHR46830:SF2">
    <property type="entry name" value="ALPHA-1,4-N-ACETYLGLUCOSAMINYLTRANSFERASE"/>
    <property type="match status" value="1"/>
</dbReference>